<dbReference type="AlphaFoldDB" id="A0A6H5G0G5"/>
<proteinExistence type="predicted"/>
<protein>
    <submittedName>
        <fullName evidence="1">Uncharacterized protein</fullName>
    </submittedName>
</protein>
<feature type="non-terminal residue" evidence="1">
    <location>
        <position position="1"/>
    </location>
</feature>
<evidence type="ECO:0000313" key="1">
    <source>
        <dbReference type="EMBL" id="CAA9995255.1"/>
    </source>
</evidence>
<keyword evidence="2" id="KW-1185">Reference proteome</keyword>
<dbReference type="EMBL" id="CADCXU010003245">
    <property type="protein sequence ID" value="CAA9995255.1"/>
    <property type="molecule type" value="Genomic_DNA"/>
</dbReference>
<reference evidence="1 2" key="1">
    <citation type="submission" date="2020-02" db="EMBL/GenBank/DDBJ databases">
        <authorList>
            <person name="Ferguson B K."/>
        </authorList>
    </citation>
    <scope>NUCLEOTIDE SEQUENCE [LARGE SCALE GENOMIC DNA]</scope>
</reference>
<name>A0A6H5G0G5_9HEMI</name>
<gene>
    <name evidence="1" type="ORF">NTEN_LOCUS2046</name>
</gene>
<sequence>RRNTFLLIRLHDTCGVLGQKDLPRVIVSAECAPHFTIAKLEKLRKDGRVDTNCGNGDADLLRAKMAAGVVNFHTNYSIERSAYASNGGEIPRLRKGTYVDCLEKALHSIINQILYYQNLPGYVFLESRPCHLNEYALPRKRIKFQMGTSTREFIVYSSKNRLVIRNTSNTSNN</sequence>
<organism evidence="1 2">
    <name type="scientific">Nesidiocoris tenuis</name>
    <dbReference type="NCBI Taxonomy" id="355587"/>
    <lineage>
        <taxon>Eukaryota</taxon>
        <taxon>Metazoa</taxon>
        <taxon>Ecdysozoa</taxon>
        <taxon>Arthropoda</taxon>
        <taxon>Hexapoda</taxon>
        <taxon>Insecta</taxon>
        <taxon>Pterygota</taxon>
        <taxon>Neoptera</taxon>
        <taxon>Paraneoptera</taxon>
        <taxon>Hemiptera</taxon>
        <taxon>Heteroptera</taxon>
        <taxon>Panheteroptera</taxon>
        <taxon>Cimicomorpha</taxon>
        <taxon>Miridae</taxon>
        <taxon>Dicyphina</taxon>
        <taxon>Nesidiocoris</taxon>
    </lineage>
</organism>
<evidence type="ECO:0000313" key="2">
    <source>
        <dbReference type="Proteomes" id="UP000479000"/>
    </source>
</evidence>
<dbReference type="Proteomes" id="UP000479000">
    <property type="component" value="Unassembled WGS sequence"/>
</dbReference>
<accession>A0A6H5G0G5</accession>